<name>A0A1A8LJQ1_9TELE</name>
<feature type="non-terminal residue" evidence="1">
    <location>
        <position position="90"/>
    </location>
</feature>
<proteinExistence type="predicted"/>
<reference evidence="1" key="2">
    <citation type="submission" date="2016-06" db="EMBL/GenBank/DDBJ databases">
        <title>The genome of a short-lived fish provides insights into sex chromosome evolution and the genetic control of aging.</title>
        <authorList>
            <person name="Reichwald K."/>
            <person name="Felder M."/>
            <person name="Petzold A."/>
            <person name="Koch P."/>
            <person name="Groth M."/>
            <person name="Platzer M."/>
        </authorList>
    </citation>
    <scope>NUCLEOTIDE SEQUENCE</scope>
    <source>
        <tissue evidence="1">Brain</tissue>
    </source>
</reference>
<dbReference type="EMBL" id="HAEF01007376">
    <property type="protein sequence ID" value="SBR44758.1"/>
    <property type="molecule type" value="Transcribed_RNA"/>
</dbReference>
<gene>
    <name evidence="1" type="primary">Nfu_g_1_014016</name>
</gene>
<organism evidence="1">
    <name type="scientific">Nothobranchius pienaari</name>
    <dbReference type="NCBI Taxonomy" id="704102"/>
    <lineage>
        <taxon>Eukaryota</taxon>
        <taxon>Metazoa</taxon>
        <taxon>Chordata</taxon>
        <taxon>Craniata</taxon>
        <taxon>Vertebrata</taxon>
        <taxon>Euteleostomi</taxon>
        <taxon>Actinopterygii</taxon>
        <taxon>Neopterygii</taxon>
        <taxon>Teleostei</taxon>
        <taxon>Neoteleostei</taxon>
        <taxon>Acanthomorphata</taxon>
        <taxon>Ovalentaria</taxon>
        <taxon>Atherinomorphae</taxon>
        <taxon>Cyprinodontiformes</taxon>
        <taxon>Nothobranchiidae</taxon>
        <taxon>Nothobranchius</taxon>
    </lineage>
</organism>
<accession>A0A1A8LJQ1</accession>
<evidence type="ECO:0000313" key="1">
    <source>
        <dbReference type="EMBL" id="SBR44758.1"/>
    </source>
</evidence>
<dbReference type="AlphaFoldDB" id="A0A1A8LJQ1"/>
<protein>
    <submittedName>
        <fullName evidence="1">Uncharacterized protein</fullName>
    </submittedName>
</protein>
<reference evidence="1" key="1">
    <citation type="submission" date="2016-05" db="EMBL/GenBank/DDBJ databases">
        <authorList>
            <person name="Lavstsen T."/>
            <person name="Jespersen J.S."/>
        </authorList>
    </citation>
    <scope>NUCLEOTIDE SEQUENCE</scope>
    <source>
        <tissue evidence="1">Brain</tissue>
    </source>
</reference>
<feature type="non-terminal residue" evidence="1">
    <location>
        <position position="1"/>
    </location>
</feature>
<sequence length="90" mass="9853">ASVERDGLHKLVIGQDATSCILVTRTAVAPLTSTQIFSIRPEQIDERIAEKVRQYERLFPRDCGSTKYGANVDGNVGKRGFGGGDRMKSL</sequence>